<dbReference type="Pfam" id="PF00172">
    <property type="entry name" value="Zn_clus"/>
    <property type="match status" value="1"/>
</dbReference>
<feature type="compositionally biased region" description="Low complexity" evidence="1">
    <location>
        <begin position="262"/>
        <end position="272"/>
    </location>
</feature>
<dbReference type="EMBL" id="LN483345">
    <property type="protein sequence ID" value="CDZ98750.1"/>
    <property type="molecule type" value="Genomic_DNA"/>
</dbReference>
<feature type="compositionally biased region" description="Low complexity" evidence="1">
    <location>
        <begin position="540"/>
        <end position="558"/>
    </location>
</feature>
<dbReference type="GO" id="GO:0003677">
    <property type="term" value="F:DNA binding"/>
    <property type="evidence" value="ECO:0007669"/>
    <property type="project" value="UniProtKB-KW"/>
</dbReference>
<evidence type="ECO:0000256" key="1">
    <source>
        <dbReference type="SAM" id="MobiDB-lite"/>
    </source>
</evidence>
<feature type="region of interest" description="Disordered" evidence="1">
    <location>
        <begin position="65"/>
        <end position="307"/>
    </location>
</feature>
<dbReference type="Gene3D" id="4.10.240.10">
    <property type="entry name" value="Zn(2)-C6 fungal-type DNA-binding domain"/>
    <property type="match status" value="1"/>
</dbReference>
<dbReference type="PROSITE" id="PS00463">
    <property type="entry name" value="ZN2_CY6_FUNGAL_1"/>
    <property type="match status" value="1"/>
</dbReference>
<feature type="domain" description="Zn(2)-C6 fungal-type" evidence="2">
    <location>
        <begin position="33"/>
        <end position="63"/>
    </location>
</feature>
<protein>
    <submittedName>
        <fullName evidence="3">Zn(2)-C6 fungal-type DNA-binding domain</fullName>
    </submittedName>
</protein>
<dbReference type="InterPro" id="IPR036864">
    <property type="entry name" value="Zn2-C6_fun-type_DNA-bd_sf"/>
</dbReference>
<organism evidence="3">
    <name type="scientific">Phaffia rhodozyma</name>
    <name type="common">Yeast</name>
    <name type="synonym">Xanthophyllomyces dendrorhous</name>
    <dbReference type="NCBI Taxonomy" id="264483"/>
    <lineage>
        <taxon>Eukaryota</taxon>
        <taxon>Fungi</taxon>
        <taxon>Dikarya</taxon>
        <taxon>Basidiomycota</taxon>
        <taxon>Agaricomycotina</taxon>
        <taxon>Tremellomycetes</taxon>
        <taxon>Cystofilobasidiales</taxon>
        <taxon>Mrakiaceae</taxon>
        <taxon>Phaffia</taxon>
    </lineage>
</organism>
<feature type="compositionally biased region" description="Polar residues" evidence="1">
    <location>
        <begin position="154"/>
        <end position="205"/>
    </location>
</feature>
<name>A0A0F7SK36_PHARH</name>
<evidence type="ECO:0000259" key="2">
    <source>
        <dbReference type="PROSITE" id="PS50048"/>
    </source>
</evidence>
<feature type="region of interest" description="Disordered" evidence="1">
    <location>
        <begin position="1"/>
        <end position="32"/>
    </location>
</feature>
<feature type="compositionally biased region" description="Polar residues" evidence="1">
    <location>
        <begin position="215"/>
        <end position="245"/>
    </location>
</feature>
<dbReference type="PROSITE" id="PS50048">
    <property type="entry name" value="ZN2_CY6_FUNGAL_2"/>
    <property type="match status" value="1"/>
</dbReference>
<feature type="compositionally biased region" description="Polar residues" evidence="1">
    <location>
        <begin position="93"/>
        <end position="104"/>
    </location>
</feature>
<feature type="region of interest" description="Disordered" evidence="1">
    <location>
        <begin position="608"/>
        <end position="653"/>
    </location>
</feature>
<feature type="compositionally biased region" description="Low complexity" evidence="1">
    <location>
        <begin position="140"/>
        <end position="153"/>
    </location>
</feature>
<dbReference type="SMART" id="SM00066">
    <property type="entry name" value="GAL4"/>
    <property type="match status" value="1"/>
</dbReference>
<dbReference type="CDD" id="cd00067">
    <property type="entry name" value="GAL4"/>
    <property type="match status" value="1"/>
</dbReference>
<proteinExistence type="predicted"/>
<feature type="compositionally biased region" description="Basic and acidic residues" evidence="1">
    <location>
        <begin position="74"/>
        <end position="90"/>
    </location>
</feature>
<keyword evidence="3" id="KW-0238">DNA-binding</keyword>
<feature type="compositionally biased region" description="Low complexity" evidence="1">
    <location>
        <begin position="623"/>
        <end position="635"/>
    </location>
</feature>
<dbReference type="GO" id="GO:0000981">
    <property type="term" value="F:DNA-binding transcription factor activity, RNA polymerase II-specific"/>
    <property type="evidence" value="ECO:0007669"/>
    <property type="project" value="InterPro"/>
</dbReference>
<dbReference type="CDD" id="cd12148">
    <property type="entry name" value="fungal_TF_MHR"/>
    <property type="match status" value="1"/>
</dbReference>
<dbReference type="AlphaFoldDB" id="A0A0F7SK36"/>
<dbReference type="SUPFAM" id="SSF57701">
    <property type="entry name" value="Zn2/Cys6 DNA-binding domain"/>
    <property type="match status" value="1"/>
</dbReference>
<accession>A0A0F7SK36</accession>
<evidence type="ECO:0000313" key="3">
    <source>
        <dbReference type="EMBL" id="CDZ98750.1"/>
    </source>
</evidence>
<feature type="region of interest" description="Disordered" evidence="1">
    <location>
        <begin position="536"/>
        <end position="558"/>
    </location>
</feature>
<dbReference type="GO" id="GO:0008270">
    <property type="term" value="F:zinc ion binding"/>
    <property type="evidence" value="ECO:0007669"/>
    <property type="project" value="InterPro"/>
</dbReference>
<dbReference type="InterPro" id="IPR001138">
    <property type="entry name" value="Zn2Cys6_DnaBD"/>
</dbReference>
<sequence length="1097" mass="120067">MHPLKSQVTFDEGGNTKVDINRKKKRKPRPITSCDSCRRRKIGCANATLPCEPCILYGEECSLLPPDMTSGVKKPPEPRKTKPRKTKEIEVEASSQGRTASTGLKPNARGEKIENDIMIDTTIPPKKRPRKSDLDVSTRTVSLSPVSGTSSSTKPIQPTSQLNGQPHPSAVIHNQQQQRRSSPQVLNSYPRSQRLDQQPWQSSETRGIPYLSHLYPNTTQHNTTSGPSSGRLTHPNTHDNLPPTTQRRKRASFSHEASFLHSPSPGSSSPTGSREDEQAVMEEVDSVGAERAYSRKRSRSTGSMTSNHLAHYHTQFGSGGATDVETKFQVGVPGAIDSRRNSSSAIEELNSRSLFQAGVDGLLSSKISSEKGRALSFPNMSNSTKQQEYQQRYPSIRASLPYASIRGNFNSISSASEPFVSTSRSTLVDHIVSSDKPSVYITPHSEELSSIHRDNPSGSAFTYSQVHSSTAPPHFVSKSRMPESSYSILRDDLPSHFSPNVGYFSETTFQNPLLTNLTDRSRGRALNLPENQTSRLNLASHESSSNSSSGSIIDSSTQIGGGKDLIGASQSRILQSSSTLSGKKPPYNKKSTISSLAFLLQPWSPSNDKIMPKSRSPLSVPGSTSPALSSSSTTSVKPAYNAGGKNIGPMDPPPVPLHRRQHLQGVYNEYSTGPIIDLLKIPAQGKDEDRSKFEDTFKKSVGWILPWASDNLDSLGENARAVVWSLGARLIRWDDEGRSSSNGNLIALSKRYLHLVKARVAIESFFAGKNEEGIKGLETSCLIAWSESFSEDNESAWIWCDLALRLAENLEIYSINFESSPRARSLIASLFILSTLLSLRHCRPSIFPITLLPILPASHPAPAQDPLQAISHLLSLLTPLLPILHAAKTRSDVPNEASKTVGAVLKGVYDFWGEMKAEGGMLSLSTDQSQAGGKREKIESVRYGKKVLLETWVQGVFALLNSEDLLPPSILPDDHASEVALSATTSISTTLETISSLHHLRLAAISPLIDVPVQFALDLLKERAQRAKEAVGSFLEWSSPRLSQPFTAVWFFFASAMKKITFNRFCYSNADAASSVHFVTITQATNLSNFGYTYFES</sequence>
<reference evidence="3" key="1">
    <citation type="submission" date="2014-08" db="EMBL/GenBank/DDBJ databases">
        <authorList>
            <person name="Sharma Rahul"/>
            <person name="Thines Marco"/>
        </authorList>
    </citation>
    <scope>NUCLEOTIDE SEQUENCE</scope>
</reference>